<dbReference type="OrthoDB" id="5244470at2"/>
<dbReference type="EMBL" id="RDBF01000008">
    <property type="protein sequence ID" value="RLV55356.1"/>
    <property type="molecule type" value="Genomic_DNA"/>
</dbReference>
<reference evidence="2 3" key="1">
    <citation type="submission" date="2018-10" db="EMBL/GenBank/DDBJ databases">
        <title>Aeromicrobium sp. 9W16Y-2 whole genome shotgun sequence.</title>
        <authorList>
            <person name="Li F."/>
        </authorList>
    </citation>
    <scope>NUCLEOTIDE SEQUENCE [LARGE SCALE GENOMIC DNA]</scope>
    <source>
        <strain evidence="2 3">9W16Y-2</strain>
    </source>
</reference>
<organism evidence="2 3">
    <name type="scientific">Aeromicrobium phragmitis</name>
    <dbReference type="NCBI Taxonomy" id="2478914"/>
    <lineage>
        <taxon>Bacteria</taxon>
        <taxon>Bacillati</taxon>
        <taxon>Actinomycetota</taxon>
        <taxon>Actinomycetes</taxon>
        <taxon>Propionibacteriales</taxon>
        <taxon>Nocardioidaceae</taxon>
        <taxon>Aeromicrobium</taxon>
    </lineage>
</organism>
<dbReference type="SUPFAM" id="SSF54909">
    <property type="entry name" value="Dimeric alpha+beta barrel"/>
    <property type="match status" value="1"/>
</dbReference>
<dbReference type="Pfam" id="PF03992">
    <property type="entry name" value="ABM"/>
    <property type="match status" value="1"/>
</dbReference>
<feature type="domain" description="ABM" evidence="1">
    <location>
        <begin position="2"/>
        <end position="91"/>
    </location>
</feature>
<dbReference type="AlphaFoldDB" id="A0A3L8PIV7"/>
<keyword evidence="2" id="KW-0503">Monooxygenase</keyword>
<name>A0A3L8PIV7_9ACTN</name>
<dbReference type="InterPro" id="IPR011008">
    <property type="entry name" value="Dimeric_a/b-barrel"/>
</dbReference>
<gene>
    <name evidence="2" type="ORF">D9V41_11390</name>
</gene>
<keyword evidence="3" id="KW-1185">Reference proteome</keyword>
<dbReference type="InterPro" id="IPR050744">
    <property type="entry name" value="AI-2_Isomerase_LsrG"/>
</dbReference>
<keyword evidence="2" id="KW-0560">Oxidoreductase</keyword>
<dbReference type="Gene3D" id="3.30.70.100">
    <property type="match status" value="1"/>
</dbReference>
<evidence type="ECO:0000313" key="2">
    <source>
        <dbReference type="EMBL" id="RLV55356.1"/>
    </source>
</evidence>
<comment type="caution">
    <text evidence="2">The sequence shown here is derived from an EMBL/GenBank/DDBJ whole genome shotgun (WGS) entry which is preliminary data.</text>
</comment>
<proteinExistence type="predicted"/>
<dbReference type="Proteomes" id="UP000282515">
    <property type="component" value="Unassembled WGS sequence"/>
</dbReference>
<dbReference type="PANTHER" id="PTHR33336:SF3">
    <property type="entry name" value="ABM DOMAIN-CONTAINING PROTEIN"/>
    <property type="match status" value="1"/>
</dbReference>
<dbReference type="RefSeq" id="WP_121794696.1">
    <property type="nucleotide sequence ID" value="NZ_RDBF01000008.1"/>
</dbReference>
<accession>A0A3L8PIV7</accession>
<dbReference type="PROSITE" id="PS51725">
    <property type="entry name" value="ABM"/>
    <property type="match status" value="1"/>
</dbReference>
<dbReference type="GO" id="GO:0004497">
    <property type="term" value="F:monooxygenase activity"/>
    <property type="evidence" value="ECO:0007669"/>
    <property type="project" value="UniProtKB-KW"/>
</dbReference>
<sequence>MINVTATFSVREGQNEAFEQAVAAARPHMLADEGCLRYDLQRVGRSTSDYVLLETYDSAEAIRRHGELEAFAALNREVEDLLAAEPVITVLKPVGEQVS</sequence>
<evidence type="ECO:0000313" key="3">
    <source>
        <dbReference type="Proteomes" id="UP000282515"/>
    </source>
</evidence>
<evidence type="ECO:0000259" key="1">
    <source>
        <dbReference type="PROSITE" id="PS51725"/>
    </source>
</evidence>
<dbReference type="InterPro" id="IPR007138">
    <property type="entry name" value="ABM_dom"/>
</dbReference>
<protein>
    <submittedName>
        <fullName evidence="2">Antibiotic biosynthesis monooxygenase</fullName>
    </submittedName>
</protein>
<dbReference type="PANTHER" id="PTHR33336">
    <property type="entry name" value="QUINOL MONOOXYGENASE YGIN-RELATED"/>
    <property type="match status" value="1"/>
</dbReference>